<organism evidence="1 2">
    <name type="scientific">Kaistella flava</name>
    <name type="common">ex Peng et al. 2021</name>
    <dbReference type="NCBI Taxonomy" id="2038776"/>
    <lineage>
        <taxon>Bacteria</taxon>
        <taxon>Pseudomonadati</taxon>
        <taxon>Bacteroidota</taxon>
        <taxon>Flavobacteriia</taxon>
        <taxon>Flavobacteriales</taxon>
        <taxon>Weeksellaceae</taxon>
        <taxon>Chryseobacterium group</taxon>
        <taxon>Kaistella</taxon>
    </lineage>
</organism>
<reference evidence="1 2" key="1">
    <citation type="submission" date="2019-05" db="EMBL/GenBank/DDBJ databases">
        <title>Chryseobacterium sp. isolated from King George Island, maritime Antarctica.</title>
        <authorList>
            <person name="Peng X."/>
        </authorList>
    </citation>
    <scope>NUCLEOTIDE SEQUENCE [LARGE SCALE GENOMIC DNA]</scope>
    <source>
        <strain evidence="1 2">7-3A</strain>
    </source>
</reference>
<sequence>MGKIVHSISTSMSFEELEAKIKQQNIQSEISFDYIKVYIAKAKKEHNLEKLYRGYSLATFNKQGDVQIKYGDSLILTAVKIKDNDKIGEAFVSSSQTHVNNEDYRNALEGGFK</sequence>
<gene>
    <name evidence="1" type="ORF">Q73A0000_10025</name>
</gene>
<accession>A0A7M2Y8W2</accession>
<dbReference type="Proteomes" id="UP000594195">
    <property type="component" value="Chromosome"/>
</dbReference>
<keyword evidence="2" id="KW-1185">Reference proteome</keyword>
<proteinExistence type="predicted"/>
<name>A0A7M2Y8W2_9FLAO</name>
<dbReference type="EMBL" id="CP040442">
    <property type="protein sequence ID" value="QOW10687.1"/>
    <property type="molecule type" value="Genomic_DNA"/>
</dbReference>
<evidence type="ECO:0000313" key="1">
    <source>
        <dbReference type="EMBL" id="QOW10687.1"/>
    </source>
</evidence>
<dbReference type="KEGG" id="kfa:Q73A0000_10025"/>
<evidence type="ECO:0000313" key="2">
    <source>
        <dbReference type="Proteomes" id="UP000594195"/>
    </source>
</evidence>
<protein>
    <submittedName>
        <fullName evidence="1">Uncharacterized protein</fullName>
    </submittedName>
</protein>
<dbReference type="AlphaFoldDB" id="A0A7M2Y8W2"/>
<dbReference type="RefSeq" id="WP_193810851.1">
    <property type="nucleotide sequence ID" value="NZ_CP040442.1"/>
</dbReference>